<dbReference type="Proteomes" id="UP000095285">
    <property type="component" value="Unassembled WGS sequence"/>
</dbReference>
<reference evidence="1" key="1">
    <citation type="submission" date="2012-04" db="EMBL/GenBank/DDBJ databases">
        <title>The Genome Sequence of Loa loa.</title>
        <authorList>
            <consortium name="The Broad Institute Genome Sequencing Platform"/>
            <consortium name="Broad Institute Genome Sequencing Center for Infectious Disease"/>
            <person name="Nutman T.B."/>
            <person name="Fink D.L."/>
            <person name="Russ C."/>
            <person name="Young S."/>
            <person name="Zeng Q."/>
            <person name="Gargeya S."/>
            <person name="Alvarado L."/>
            <person name="Berlin A."/>
            <person name="Chapman S.B."/>
            <person name="Chen Z."/>
            <person name="Freedman E."/>
            <person name="Gellesch M."/>
            <person name="Goldberg J."/>
            <person name="Griggs A."/>
            <person name="Gujja S."/>
            <person name="Heilman E.R."/>
            <person name="Heiman D."/>
            <person name="Howarth C."/>
            <person name="Mehta T."/>
            <person name="Neiman D."/>
            <person name="Pearson M."/>
            <person name="Roberts A."/>
            <person name="Saif S."/>
            <person name="Shea T."/>
            <person name="Shenoy N."/>
            <person name="Sisk P."/>
            <person name="Stolte C."/>
            <person name="Sykes S."/>
            <person name="White J."/>
            <person name="Yandava C."/>
            <person name="Haas B."/>
            <person name="Henn M.R."/>
            <person name="Nusbaum C."/>
            <person name="Birren B."/>
        </authorList>
    </citation>
    <scope>NUCLEOTIDE SEQUENCE [LARGE SCALE GENOMIC DNA]</scope>
</reference>
<keyword evidence="1" id="KW-1185">Reference proteome</keyword>
<protein>
    <submittedName>
        <fullName evidence="2">DDE_Tnp_1_7 domain-containing protein</fullName>
    </submittedName>
</protein>
<proteinExistence type="predicted"/>
<evidence type="ECO:0000313" key="2">
    <source>
        <dbReference type="WBParaSite" id="EN70_11409"/>
    </source>
</evidence>
<dbReference type="AlphaFoldDB" id="A0A1I7V9Q2"/>
<dbReference type="WBParaSite" id="EN70_11409">
    <property type="protein sequence ID" value="EN70_11409"/>
    <property type="gene ID" value="EN70_11409"/>
</dbReference>
<accession>A0A1I7V9Q2</accession>
<name>A0A1I7V9Q2_LOALO</name>
<reference evidence="2" key="2">
    <citation type="submission" date="2016-11" db="UniProtKB">
        <authorList>
            <consortium name="WormBaseParasite"/>
        </authorList>
    </citation>
    <scope>IDENTIFICATION</scope>
</reference>
<evidence type="ECO:0000313" key="1">
    <source>
        <dbReference type="Proteomes" id="UP000095285"/>
    </source>
</evidence>
<sequence>MLREMYLANRKNIVACRPVVADMGKMSLDAEDKRRGCIVCSVVKNRTILDFSLSDVSTLDEWFTNCTGVRDWLRLISSHNGITARNQYLIIDKIAYLGSCETKKLNKEINEEYLTERNDSIMCTKPETYENFVWAIEKHQTESSQKKQDGKASKNTFVPRTNYSEWIALSSTTTSDSSSTDFTHLNYCEQLSCNFEVTSPHVLPKQLMQKHV</sequence>
<organism evidence="1 2">
    <name type="scientific">Loa loa</name>
    <name type="common">Eye worm</name>
    <name type="synonym">Filaria loa</name>
    <dbReference type="NCBI Taxonomy" id="7209"/>
    <lineage>
        <taxon>Eukaryota</taxon>
        <taxon>Metazoa</taxon>
        <taxon>Ecdysozoa</taxon>
        <taxon>Nematoda</taxon>
        <taxon>Chromadorea</taxon>
        <taxon>Rhabditida</taxon>
        <taxon>Spirurina</taxon>
        <taxon>Spiruromorpha</taxon>
        <taxon>Filarioidea</taxon>
        <taxon>Onchocercidae</taxon>
        <taxon>Loa</taxon>
    </lineage>
</organism>